<dbReference type="AlphaFoldDB" id="A0A975HKH4"/>
<dbReference type="KEGG" id="pxi:J5O05_14385"/>
<proteinExistence type="predicted"/>
<accession>A0A975HKH4</accession>
<dbReference type="Proteomes" id="UP000664904">
    <property type="component" value="Chromosome"/>
</dbReference>
<dbReference type="PANTHER" id="PTHR22572">
    <property type="entry name" value="SUGAR-1-PHOSPHATE GUANYL TRANSFERASE"/>
    <property type="match status" value="1"/>
</dbReference>
<evidence type="ECO:0000313" key="3">
    <source>
        <dbReference type="Proteomes" id="UP000664904"/>
    </source>
</evidence>
<gene>
    <name evidence="2" type="ORF">J5O05_14385</name>
</gene>
<dbReference type="Pfam" id="PF00483">
    <property type="entry name" value="NTP_transferase"/>
    <property type="match status" value="1"/>
</dbReference>
<dbReference type="SUPFAM" id="SSF53448">
    <property type="entry name" value="Nucleotide-diphospho-sugar transferases"/>
    <property type="match status" value="1"/>
</dbReference>
<dbReference type="InterPro" id="IPR029044">
    <property type="entry name" value="Nucleotide-diphossugar_trans"/>
</dbReference>
<evidence type="ECO:0000259" key="1">
    <source>
        <dbReference type="Pfam" id="PF00483"/>
    </source>
</evidence>
<reference evidence="2" key="1">
    <citation type="submission" date="2021-03" db="EMBL/GenBank/DDBJ databases">
        <title>Complete Genome of Pseudoalteromonas xiamenensis STKMTI.2, a new potential marine bacterium producing anti-Vibrio compounds.</title>
        <authorList>
            <person name="Handayani D.P."/>
            <person name="Isnansetyo A."/>
            <person name="Istiqomah I."/>
            <person name="Jumina J."/>
        </authorList>
    </citation>
    <scope>NUCLEOTIDE SEQUENCE</scope>
    <source>
        <strain evidence="2">STKMTI.2</strain>
    </source>
</reference>
<dbReference type="EMBL" id="CP072133">
    <property type="protein sequence ID" value="QTH71036.1"/>
    <property type="molecule type" value="Genomic_DNA"/>
</dbReference>
<feature type="domain" description="Nucleotidyl transferase" evidence="1">
    <location>
        <begin position="2"/>
        <end position="227"/>
    </location>
</feature>
<dbReference type="InterPro" id="IPR005835">
    <property type="entry name" value="NTP_transferase_dom"/>
</dbReference>
<organism evidence="2 3">
    <name type="scientific">Pseudoalteromonas xiamenensis</name>
    <dbReference type="NCBI Taxonomy" id="882626"/>
    <lineage>
        <taxon>Bacteria</taxon>
        <taxon>Pseudomonadati</taxon>
        <taxon>Pseudomonadota</taxon>
        <taxon>Gammaproteobacteria</taxon>
        <taxon>Alteromonadales</taxon>
        <taxon>Pseudoalteromonadaceae</taxon>
        <taxon>Pseudoalteromonas</taxon>
    </lineage>
</organism>
<keyword evidence="3" id="KW-1185">Reference proteome</keyword>
<protein>
    <submittedName>
        <fullName evidence="2">Nucleotidyltransferase family protein</fullName>
    </submittedName>
</protein>
<name>A0A975HKH4_9GAMM</name>
<dbReference type="RefSeq" id="WP_208842678.1">
    <property type="nucleotide sequence ID" value="NZ_CP072133.1"/>
</dbReference>
<dbReference type="Gene3D" id="3.90.550.10">
    <property type="entry name" value="Spore Coat Polysaccharide Biosynthesis Protein SpsA, Chain A"/>
    <property type="match status" value="1"/>
</dbReference>
<dbReference type="InterPro" id="IPR050486">
    <property type="entry name" value="Mannose-1P_guanyltransferase"/>
</dbReference>
<dbReference type="CDD" id="cd04181">
    <property type="entry name" value="NTP_transferase"/>
    <property type="match status" value="1"/>
</dbReference>
<sequence length="229" mass="25870">MKAILLAAGLGTRLRPLTNSIPKCLVPIKGVPLLQLWLDKLTTLGVTEVLINTHYFHEQVVQFIESYKTNLTIRLVYEEQLLGTGGTLIQNASFWADYDTLVIHADNYCEDSLTDFVHSHSKRPKNCCTSLLLFRTSQPKSCGVVTLDEQSIITSFHEKVENPPSNLASGALFLFDKSVYETYFQTYRKGTFIDLSADVIPNMINCMNGYETKLTYLDIGTLEQYNKVK</sequence>
<evidence type="ECO:0000313" key="2">
    <source>
        <dbReference type="EMBL" id="QTH71036.1"/>
    </source>
</evidence>